<organism evidence="1 2">
    <name type="scientific">Cercospora berteroae</name>
    <dbReference type="NCBI Taxonomy" id="357750"/>
    <lineage>
        <taxon>Eukaryota</taxon>
        <taxon>Fungi</taxon>
        <taxon>Dikarya</taxon>
        <taxon>Ascomycota</taxon>
        <taxon>Pezizomycotina</taxon>
        <taxon>Dothideomycetes</taxon>
        <taxon>Dothideomycetidae</taxon>
        <taxon>Mycosphaerellales</taxon>
        <taxon>Mycosphaerellaceae</taxon>
        <taxon>Cercospora</taxon>
    </lineage>
</organism>
<dbReference type="Proteomes" id="UP000237631">
    <property type="component" value="Unassembled WGS sequence"/>
</dbReference>
<keyword evidence="2" id="KW-1185">Reference proteome</keyword>
<gene>
    <name evidence="1" type="ORF">CBER1_11493</name>
</gene>
<accession>A0A2S6BZN4</accession>
<dbReference type="PANTHER" id="PTHR42085:SF1">
    <property type="entry name" value="F-BOX DOMAIN-CONTAINING PROTEIN"/>
    <property type="match status" value="1"/>
</dbReference>
<dbReference type="EMBL" id="PNEN01001636">
    <property type="protein sequence ID" value="PPJ52938.1"/>
    <property type="molecule type" value="Genomic_DNA"/>
</dbReference>
<protein>
    <submittedName>
        <fullName evidence="1">Uncharacterized protein</fullName>
    </submittedName>
</protein>
<evidence type="ECO:0000313" key="1">
    <source>
        <dbReference type="EMBL" id="PPJ52938.1"/>
    </source>
</evidence>
<dbReference type="AlphaFoldDB" id="A0A2S6BZN4"/>
<sequence length="228" mass="25392">MTDSTTSDQGPTWAGFLDLSPELRNRVCEHALISSAPLWVSSRPTASGQKFKVWHFDAVCPSLLASCRQVNQEATAVLYGANTFTFYFYDMCDTTEPVFRALGDSREYIRSFETMPGTMEILLHTIGDSRRHIRSVVLESFGCPAKEKSWARLAQASGLKEVVVQIREKDLTQHGMATLIACVGQLSPTSLDLCEGVRLEVVKGLDSQGVTDENSSEEFKQELRIRYA</sequence>
<dbReference type="PANTHER" id="PTHR42085">
    <property type="entry name" value="F-BOX DOMAIN-CONTAINING PROTEIN"/>
    <property type="match status" value="1"/>
</dbReference>
<proteinExistence type="predicted"/>
<dbReference type="InterPro" id="IPR038883">
    <property type="entry name" value="AN11006-like"/>
</dbReference>
<evidence type="ECO:0000313" key="2">
    <source>
        <dbReference type="Proteomes" id="UP000237631"/>
    </source>
</evidence>
<dbReference type="OrthoDB" id="3646851at2759"/>
<name>A0A2S6BZN4_9PEZI</name>
<reference evidence="2" key="1">
    <citation type="journal article" date="2017" name="bioRxiv">
        <title>Conservation of a gene cluster reveals novel cercosporin biosynthetic mechanisms and extends production to the genus Colletotrichum.</title>
        <authorList>
            <person name="de Jonge R."/>
            <person name="Ebert M.K."/>
            <person name="Huitt-Roehl C.R."/>
            <person name="Pal P."/>
            <person name="Suttle J.C."/>
            <person name="Spanner R.E."/>
            <person name="Neubauer J.D."/>
            <person name="Jurick W.M.II."/>
            <person name="Stott K.A."/>
            <person name="Secor G.A."/>
            <person name="Thomma B.P.H.J."/>
            <person name="Van de Peer Y."/>
            <person name="Townsend C.A."/>
            <person name="Bolton M.D."/>
        </authorList>
    </citation>
    <scope>NUCLEOTIDE SEQUENCE [LARGE SCALE GENOMIC DNA]</scope>
    <source>
        <strain evidence="2">CBS538.71</strain>
    </source>
</reference>
<comment type="caution">
    <text evidence="1">The sequence shown here is derived from an EMBL/GenBank/DDBJ whole genome shotgun (WGS) entry which is preliminary data.</text>
</comment>